<name>A0A6C0IPV3_9ZZZZ</name>
<dbReference type="EMBL" id="MN740211">
    <property type="protein sequence ID" value="QHT93907.1"/>
    <property type="molecule type" value="Genomic_DNA"/>
</dbReference>
<protein>
    <recommendedName>
        <fullName evidence="1">S1-like domain-containing protein</fullName>
    </recommendedName>
</protein>
<reference evidence="2" key="1">
    <citation type="journal article" date="2020" name="Nature">
        <title>Giant virus diversity and host interactions through global metagenomics.</title>
        <authorList>
            <person name="Schulz F."/>
            <person name="Roux S."/>
            <person name="Paez-Espino D."/>
            <person name="Jungbluth S."/>
            <person name="Walsh D.A."/>
            <person name="Denef V.J."/>
            <person name="McMahon K.D."/>
            <person name="Konstantinidis K.T."/>
            <person name="Eloe-Fadrosh E.A."/>
            <person name="Kyrpides N.C."/>
            <person name="Woyke T."/>
        </authorList>
    </citation>
    <scope>NUCLEOTIDE SEQUENCE</scope>
    <source>
        <strain evidence="2">GVMAG-M-3300024258-14</strain>
    </source>
</reference>
<proteinExistence type="predicted"/>
<dbReference type="PANTHER" id="PTHR21668">
    <property type="entry name" value="EIF-1A"/>
    <property type="match status" value="1"/>
</dbReference>
<feature type="domain" description="S1-like" evidence="1">
    <location>
        <begin position="14"/>
        <end position="108"/>
    </location>
</feature>
<dbReference type="SMART" id="SM00652">
    <property type="entry name" value="eIF1a"/>
    <property type="match status" value="1"/>
</dbReference>
<dbReference type="SUPFAM" id="SSF50249">
    <property type="entry name" value="Nucleic acid-binding proteins"/>
    <property type="match status" value="1"/>
</dbReference>
<dbReference type="Pfam" id="PF01176">
    <property type="entry name" value="eIF-1a"/>
    <property type="match status" value="1"/>
</dbReference>
<evidence type="ECO:0000313" key="2">
    <source>
        <dbReference type="EMBL" id="QHT93907.1"/>
    </source>
</evidence>
<dbReference type="InterPro" id="IPR006196">
    <property type="entry name" value="RNA-binding_domain_S1_IF1"/>
</dbReference>
<sequence>MVKNFGGKKTKGMARKNLTARPNNILRFSTNEFEKYSQVTKLLGNGMCHVLCDDNITRLCHIRGKFKGRGKRDNFVKTGSLLLIGIREYESGGDKKKLQNCDLLEVYSDQDKERLKQTVTNVNWRLLSANSITNEEADEKEDLQFIDDGQDEYYEMMNQKIKSNESVNNIAFEEEEEVDIDDI</sequence>
<dbReference type="InterPro" id="IPR001253">
    <property type="entry name" value="TIF_eIF-1A"/>
</dbReference>
<dbReference type="Gene3D" id="2.40.50.140">
    <property type="entry name" value="Nucleic acid-binding proteins"/>
    <property type="match status" value="1"/>
</dbReference>
<dbReference type="AlphaFoldDB" id="A0A6C0IPV3"/>
<accession>A0A6C0IPV3</accession>
<dbReference type="GO" id="GO:0003743">
    <property type="term" value="F:translation initiation factor activity"/>
    <property type="evidence" value="ECO:0007669"/>
    <property type="project" value="InterPro"/>
</dbReference>
<organism evidence="2">
    <name type="scientific">viral metagenome</name>
    <dbReference type="NCBI Taxonomy" id="1070528"/>
    <lineage>
        <taxon>unclassified sequences</taxon>
        <taxon>metagenomes</taxon>
        <taxon>organismal metagenomes</taxon>
    </lineage>
</organism>
<evidence type="ECO:0000259" key="1">
    <source>
        <dbReference type="PROSITE" id="PS50832"/>
    </source>
</evidence>
<dbReference type="PROSITE" id="PS50832">
    <property type="entry name" value="S1_IF1_TYPE"/>
    <property type="match status" value="1"/>
</dbReference>
<dbReference type="GO" id="GO:0003723">
    <property type="term" value="F:RNA binding"/>
    <property type="evidence" value="ECO:0007669"/>
    <property type="project" value="InterPro"/>
</dbReference>
<dbReference type="InterPro" id="IPR012340">
    <property type="entry name" value="NA-bd_OB-fold"/>
</dbReference>